<dbReference type="Proteomes" id="UP001057402">
    <property type="component" value="Chromosome 2"/>
</dbReference>
<evidence type="ECO:0000313" key="1">
    <source>
        <dbReference type="EMBL" id="KAI4386186.1"/>
    </source>
</evidence>
<gene>
    <name evidence="1" type="ORF">MLD38_004141</name>
</gene>
<evidence type="ECO:0000313" key="2">
    <source>
        <dbReference type="Proteomes" id="UP001057402"/>
    </source>
</evidence>
<accession>A0ACB9S6Q4</accession>
<name>A0ACB9S6Q4_9MYRT</name>
<organism evidence="1 2">
    <name type="scientific">Melastoma candidum</name>
    <dbReference type="NCBI Taxonomy" id="119954"/>
    <lineage>
        <taxon>Eukaryota</taxon>
        <taxon>Viridiplantae</taxon>
        <taxon>Streptophyta</taxon>
        <taxon>Embryophyta</taxon>
        <taxon>Tracheophyta</taxon>
        <taxon>Spermatophyta</taxon>
        <taxon>Magnoliopsida</taxon>
        <taxon>eudicotyledons</taxon>
        <taxon>Gunneridae</taxon>
        <taxon>Pentapetalae</taxon>
        <taxon>rosids</taxon>
        <taxon>malvids</taxon>
        <taxon>Myrtales</taxon>
        <taxon>Melastomataceae</taxon>
        <taxon>Melastomatoideae</taxon>
        <taxon>Melastomateae</taxon>
        <taxon>Melastoma</taxon>
    </lineage>
</organism>
<dbReference type="EMBL" id="CM042881">
    <property type="protein sequence ID" value="KAI4386186.1"/>
    <property type="molecule type" value="Genomic_DNA"/>
</dbReference>
<protein>
    <submittedName>
        <fullName evidence="1">Uncharacterized protein</fullName>
    </submittedName>
</protein>
<reference evidence="2" key="1">
    <citation type="journal article" date="2023" name="Front. Plant Sci.">
        <title>Chromosomal-level genome assembly of Melastoma candidum provides insights into trichome evolution.</title>
        <authorList>
            <person name="Zhong Y."/>
            <person name="Wu W."/>
            <person name="Sun C."/>
            <person name="Zou P."/>
            <person name="Liu Y."/>
            <person name="Dai S."/>
            <person name="Zhou R."/>
        </authorList>
    </citation>
    <scope>NUCLEOTIDE SEQUENCE [LARGE SCALE GENOMIC DNA]</scope>
</reference>
<comment type="caution">
    <text evidence="1">The sequence shown here is derived from an EMBL/GenBank/DDBJ whole genome shotgun (WGS) entry which is preliminary data.</text>
</comment>
<sequence>MRIIDLGLNLFIEAFVIVVAVASPVDENGYSRHDFPGGFVFGAATSAYQVEGAANLDGRSPSIFDTYAKTGITGGGTGDVSCDQYHKYKEDVQLMVDTSLDAYRFSISWSRLIPDGRGPVNPKGLQYYNSLIDELISKGIQPHVTLHHFDLPQVLEDEYGGWTSRRVVKDFASYAEVCFKMFGDRVKYWTTINEANIFSWAGYDLGFLPPMRCSFRFVFNCTRGNSSTEPYLATHFMLLSHAAAVKIYKNKYQKTQMGQIGINLYGLAFLPYTDNSEDVAAMRRAYDFHLGWYLDPLNHGDYPTTMKKNVGSRIPLFTAQESRLIKGSYDFIGLNFYTSMYTKDNPAMLEFEMKDFFTDSAVEMRPSQANITSTYLSRVNGSWPSHEYPVKPWSLQSLLEYIKENYGNPPLFIHENGQRTVRNSSLEDTSRVEFLQGYIGAVLDSVRNGSNTKGYFTWSLLDVFEPVDGYSTAFGLYYVDLDDPELTRYPKLSARWFSNFLKGGIVCHSAPGGLILRTKNPSSTSIKTT</sequence>
<keyword evidence="2" id="KW-1185">Reference proteome</keyword>
<proteinExistence type="predicted"/>